<dbReference type="AlphaFoldDB" id="A0AAX4I3Q9"/>
<dbReference type="GeneID" id="87939426"/>
<keyword evidence="2" id="KW-1133">Transmembrane helix</keyword>
<evidence type="ECO:0000256" key="2">
    <source>
        <dbReference type="SAM" id="Phobius"/>
    </source>
</evidence>
<keyword evidence="2" id="KW-0472">Membrane</keyword>
<name>A0AAX4I3Q9_9PEZI</name>
<dbReference type="KEGG" id="cdet:87939426"/>
<keyword evidence="2" id="KW-0812">Transmembrane</keyword>
<evidence type="ECO:0000313" key="3">
    <source>
        <dbReference type="EMBL" id="WQF77909.1"/>
    </source>
</evidence>
<keyword evidence="4" id="KW-1185">Reference proteome</keyword>
<dbReference type="RefSeq" id="XP_062775133.1">
    <property type="nucleotide sequence ID" value="XM_062919082.1"/>
</dbReference>
<accession>A0AAX4I3Q9</accession>
<feature type="transmembrane region" description="Helical" evidence="2">
    <location>
        <begin position="114"/>
        <end position="135"/>
    </location>
</feature>
<evidence type="ECO:0000313" key="4">
    <source>
        <dbReference type="Proteomes" id="UP001322277"/>
    </source>
</evidence>
<reference evidence="4" key="1">
    <citation type="journal article" date="2023" name="bioRxiv">
        <title>Complete genome of the Medicago anthracnose fungus, Colletotrichum destructivum, reveals a mini-chromosome-like region within a core chromosome.</title>
        <authorList>
            <person name="Lapalu N."/>
            <person name="Simon A."/>
            <person name="Lu A."/>
            <person name="Plaumann P.-L."/>
            <person name="Amselem J."/>
            <person name="Pigne S."/>
            <person name="Auger A."/>
            <person name="Koch C."/>
            <person name="Dallery J.-F."/>
            <person name="O'Connell R.J."/>
        </authorList>
    </citation>
    <scope>NUCLEOTIDE SEQUENCE [LARGE SCALE GENOMIC DNA]</scope>
    <source>
        <strain evidence="4">CBS 520.97</strain>
    </source>
</reference>
<feature type="region of interest" description="Disordered" evidence="1">
    <location>
        <begin position="54"/>
        <end position="76"/>
    </location>
</feature>
<dbReference type="EMBL" id="CP137306">
    <property type="protein sequence ID" value="WQF77909.1"/>
    <property type="molecule type" value="Genomic_DNA"/>
</dbReference>
<protein>
    <submittedName>
        <fullName evidence="3">Uncharacterized protein</fullName>
    </submittedName>
</protein>
<dbReference type="Proteomes" id="UP001322277">
    <property type="component" value="Chromosome 2"/>
</dbReference>
<proteinExistence type="predicted"/>
<feature type="compositionally biased region" description="Low complexity" evidence="1">
    <location>
        <begin position="54"/>
        <end position="64"/>
    </location>
</feature>
<sequence>MCLPRRVGKKKLAIFPTERTIPTFLASYRGRHLPLSFPCRVQIPFQASCFSQTPAATGPAPADGVDGGQERASRRCPDASTEQHYQLLLHIVDICVHERRTKYRGHCLGMNRSLSLVVVVLVVVALICPSCVVWKEDRYPFSGSTSSQTLLSSARRE</sequence>
<evidence type="ECO:0000256" key="1">
    <source>
        <dbReference type="SAM" id="MobiDB-lite"/>
    </source>
</evidence>
<organism evidence="3 4">
    <name type="scientific">Colletotrichum destructivum</name>
    <dbReference type="NCBI Taxonomy" id="34406"/>
    <lineage>
        <taxon>Eukaryota</taxon>
        <taxon>Fungi</taxon>
        <taxon>Dikarya</taxon>
        <taxon>Ascomycota</taxon>
        <taxon>Pezizomycotina</taxon>
        <taxon>Sordariomycetes</taxon>
        <taxon>Hypocreomycetidae</taxon>
        <taxon>Glomerellales</taxon>
        <taxon>Glomerellaceae</taxon>
        <taxon>Colletotrichum</taxon>
        <taxon>Colletotrichum destructivum species complex</taxon>
    </lineage>
</organism>
<gene>
    <name evidence="3" type="ORF">CDEST_02923</name>
</gene>